<keyword evidence="3" id="KW-1185">Reference proteome</keyword>
<comment type="caution">
    <text evidence="2">The sequence shown here is derived from an EMBL/GenBank/DDBJ whole genome shotgun (WGS) entry which is preliminary data.</text>
</comment>
<dbReference type="eggNOG" id="ENOG502SC5Q">
    <property type="taxonomic scope" value="Eukaryota"/>
</dbReference>
<proteinExistence type="predicted"/>
<accession>K0RFB1</accession>
<sequence length="185" mass="20395">MYVTVSNREHGRRHSSARTSTSGLCLSMVPQRSVQRSAALTRQLMLQGVRVLLSWGASFFPEHCPREACVALAMKFSRPELANLMESELGGRRCEIVLSSRTELNGKTCVADEYLPGSNQYKATLETEKEGPVTEEAIARADQVAAELLAELGLDDSPTESSGGDKATKSKKKKKAIYREEEEEE</sequence>
<dbReference type="Proteomes" id="UP000266841">
    <property type="component" value="Unassembled WGS sequence"/>
</dbReference>
<evidence type="ECO:0000313" key="3">
    <source>
        <dbReference type="Proteomes" id="UP000266841"/>
    </source>
</evidence>
<gene>
    <name evidence="2" type="ORF">THAOC_29917</name>
</gene>
<dbReference type="OrthoDB" id="29886at2759"/>
<dbReference type="EMBL" id="AGNL01042512">
    <property type="protein sequence ID" value="EJK50964.1"/>
    <property type="molecule type" value="Genomic_DNA"/>
</dbReference>
<reference evidence="2 3" key="1">
    <citation type="journal article" date="2012" name="Genome Biol.">
        <title>Genome and low-iron response of an oceanic diatom adapted to chronic iron limitation.</title>
        <authorList>
            <person name="Lommer M."/>
            <person name="Specht M."/>
            <person name="Roy A.S."/>
            <person name="Kraemer L."/>
            <person name="Andreson R."/>
            <person name="Gutowska M.A."/>
            <person name="Wolf J."/>
            <person name="Bergner S.V."/>
            <person name="Schilhabel M.B."/>
            <person name="Klostermeier U.C."/>
            <person name="Beiko R.G."/>
            <person name="Rosenstiel P."/>
            <person name="Hippler M."/>
            <person name="Laroche J."/>
        </authorList>
    </citation>
    <scope>NUCLEOTIDE SEQUENCE [LARGE SCALE GENOMIC DNA]</scope>
    <source>
        <strain evidence="2 3">CCMP1005</strain>
    </source>
</reference>
<organism evidence="2 3">
    <name type="scientific">Thalassiosira oceanica</name>
    <name type="common">Marine diatom</name>
    <dbReference type="NCBI Taxonomy" id="159749"/>
    <lineage>
        <taxon>Eukaryota</taxon>
        <taxon>Sar</taxon>
        <taxon>Stramenopiles</taxon>
        <taxon>Ochrophyta</taxon>
        <taxon>Bacillariophyta</taxon>
        <taxon>Coscinodiscophyceae</taxon>
        <taxon>Thalassiosirophycidae</taxon>
        <taxon>Thalassiosirales</taxon>
        <taxon>Thalassiosiraceae</taxon>
        <taxon>Thalassiosira</taxon>
    </lineage>
</organism>
<dbReference type="AlphaFoldDB" id="K0RFB1"/>
<evidence type="ECO:0000256" key="1">
    <source>
        <dbReference type="SAM" id="MobiDB-lite"/>
    </source>
</evidence>
<name>K0RFB1_THAOC</name>
<feature type="region of interest" description="Disordered" evidence="1">
    <location>
        <begin position="152"/>
        <end position="185"/>
    </location>
</feature>
<evidence type="ECO:0000313" key="2">
    <source>
        <dbReference type="EMBL" id="EJK50964.1"/>
    </source>
</evidence>
<protein>
    <submittedName>
        <fullName evidence="2">Uncharacterized protein</fullName>
    </submittedName>
</protein>
<feature type="non-terminal residue" evidence="2">
    <location>
        <position position="185"/>
    </location>
</feature>